<feature type="domain" description="Acyl-CoA thioesterase-like N-terminal HotDog" evidence="5">
    <location>
        <begin position="81"/>
        <end position="161"/>
    </location>
</feature>
<dbReference type="Gene3D" id="2.40.160.210">
    <property type="entry name" value="Acyl-CoA thioesterase, double hotdog domain"/>
    <property type="match status" value="1"/>
</dbReference>
<feature type="compositionally biased region" description="Low complexity" evidence="3">
    <location>
        <begin position="196"/>
        <end position="205"/>
    </location>
</feature>
<dbReference type="GO" id="GO:0005782">
    <property type="term" value="C:peroxisomal matrix"/>
    <property type="evidence" value="ECO:0007669"/>
    <property type="project" value="TreeGrafter"/>
</dbReference>
<dbReference type="InterPro" id="IPR042171">
    <property type="entry name" value="Acyl-CoA_hotdog"/>
</dbReference>
<accession>A0A316UCV1</accession>
<feature type="region of interest" description="Disordered" evidence="3">
    <location>
        <begin position="1"/>
        <end position="53"/>
    </location>
</feature>
<dbReference type="RefSeq" id="XP_025349868.1">
    <property type="nucleotide sequence ID" value="XM_025490130.1"/>
</dbReference>
<dbReference type="SUPFAM" id="SSF54637">
    <property type="entry name" value="Thioesterase/thiol ester dehydrase-isomerase"/>
    <property type="match status" value="2"/>
</dbReference>
<dbReference type="EMBL" id="KZ819322">
    <property type="protein sequence ID" value="PWN22708.1"/>
    <property type="molecule type" value="Genomic_DNA"/>
</dbReference>
<reference evidence="6 7" key="1">
    <citation type="journal article" date="2018" name="Mol. Biol. Evol.">
        <title>Broad Genomic Sampling Reveals a Smut Pathogenic Ancestry of the Fungal Clade Ustilaginomycotina.</title>
        <authorList>
            <person name="Kijpornyongpan T."/>
            <person name="Mondo S.J."/>
            <person name="Barry K."/>
            <person name="Sandor L."/>
            <person name="Lee J."/>
            <person name="Lipzen A."/>
            <person name="Pangilinan J."/>
            <person name="LaButti K."/>
            <person name="Hainaut M."/>
            <person name="Henrissat B."/>
            <person name="Grigoriev I.V."/>
            <person name="Spatafora J.W."/>
            <person name="Aime M.C."/>
        </authorList>
    </citation>
    <scope>NUCLEOTIDE SEQUENCE [LARGE SCALE GENOMIC DNA]</scope>
    <source>
        <strain evidence="6 7">MCA 4718</strain>
    </source>
</reference>
<keyword evidence="2" id="KW-0378">Hydrolase</keyword>
<comment type="similarity">
    <text evidence="1">Belongs to the C/M/P thioester hydrolase family.</text>
</comment>
<dbReference type="OrthoDB" id="68328at2759"/>
<dbReference type="GO" id="GO:0006637">
    <property type="term" value="P:acyl-CoA metabolic process"/>
    <property type="evidence" value="ECO:0007669"/>
    <property type="project" value="InterPro"/>
</dbReference>
<gene>
    <name evidence="6" type="ORF">BCV69DRAFT_244817</name>
</gene>
<dbReference type="Proteomes" id="UP000245942">
    <property type="component" value="Unassembled WGS sequence"/>
</dbReference>
<dbReference type="GO" id="GO:0047617">
    <property type="term" value="F:fatty acyl-CoA hydrolase activity"/>
    <property type="evidence" value="ECO:0007669"/>
    <property type="project" value="InterPro"/>
</dbReference>
<name>A0A316UCV1_9BASI</name>
<dbReference type="InterPro" id="IPR025652">
    <property type="entry name" value="TesB_C"/>
</dbReference>
<feature type="compositionally biased region" description="Basic and acidic residues" evidence="3">
    <location>
        <begin position="24"/>
        <end position="33"/>
    </location>
</feature>
<dbReference type="Pfam" id="PF02551">
    <property type="entry name" value="Acyl_CoA_thio"/>
    <property type="match status" value="1"/>
</dbReference>
<proteinExistence type="inferred from homology"/>
<dbReference type="AlphaFoldDB" id="A0A316UCV1"/>
<dbReference type="PANTHER" id="PTHR11066:SF34">
    <property type="entry name" value="ACYL-COENZYME A THIOESTERASE 8"/>
    <property type="match status" value="1"/>
</dbReference>
<dbReference type="CDD" id="cd03445">
    <property type="entry name" value="Thioesterase_II_repeat2"/>
    <property type="match status" value="1"/>
</dbReference>
<evidence type="ECO:0000313" key="6">
    <source>
        <dbReference type="EMBL" id="PWN22708.1"/>
    </source>
</evidence>
<dbReference type="PANTHER" id="PTHR11066">
    <property type="entry name" value="ACYL-COA THIOESTERASE"/>
    <property type="match status" value="1"/>
</dbReference>
<protein>
    <submittedName>
        <fullName evidence="6">Thioesterase/thiol ester dehydrase-isomerase</fullName>
    </submittedName>
</protein>
<evidence type="ECO:0000259" key="4">
    <source>
        <dbReference type="Pfam" id="PF02551"/>
    </source>
</evidence>
<evidence type="ECO:0000256" key="3">
    <source>
        <dbReference type="SAM" id="MobiDB-lite"/>
    </source>
</evidence>
<dbReference type="STRING" id="1684307.A0A316UCV1"/>
<feature type="domain" description="Acyl-CoA thioesterase 2 C-terminal" evidence="4">
    <location>
        <begin position="304"/>
        <end position="384"/>
    </location>
</feature>
<dbReference type="InterPro" id="IPR029069">
    <property type="entry name" value="HotDog_dom_sf"/>
</dbReference>
<dbReference type="InterPro" id="IPR049449">
    <property type="entry name" value="TesB_ACOT8-like_N"/>
</dbReference>
<evidence type="ECO:0000259" key="5">
    <source>
        <dbReference type="Pfam" id="PF13622"/>
    </source>
</evidence>
<dbReference type="InterPro" id="IPR003703">
    <property type="entry name" value="Acyl_CoA_thio"/>
</dbReference>
<keyword evidence="6" id="KW-0413">Isomerase</keyword>
<dbReference type="GO" id="GO:0009062">
    <property type="term" value="P:fatty acid catabolic process"/>
    <property type="evidence" value="ECO:0007669"/>
    <property type="project" value="TreeGrafter"/>
</dbReference>
<evidence type="ECO:0000256" key="2">
    <source>
        <dbReference type="ARBA" id="ARBA00022801"/>
    </source>
</evidence>
<sequence>MTASRSPSREVEVGPTRARSGDLTGEREGREPTSQDEPVETVEGAQQQTLPQEEVAVPVDVALDVEHLDANLFRSKSLWQPAKARGVFGGQVIGQAVASAAKTTREDMKLHSLHCYFLLAGNRAMPIIYKVSRVRDGGSYCTRQVDAQQNGRCIFTIILSYQVPEPLQPTFAIPLPEGSGDSEASTSSAPPPPSPSSQVLPLSSTFTRSPTPNDLIANLPSPEESPLNEQRYVDMLRNKAAKLPKRVRATLEAVIQDRLRSPVEIRNALPGMYDEDTSLPTEGYEQAFWLRTREAVGQGGSGDEAQKAALAYLSDFQFLSTIPKALGNSMRIKMMASLDHSMWFYADFDVHEWLLFVMQAQAASHGRGIALGRIYRRDGTLVAVLVSR</sequence>
<evidence type="ECO:0000313" key="7">
    <source>
        <dbReference type="Proteomes" id="UP000245942"/>
    </source>
</evidence>
<organism evidence="6 7">
    <name type="scientific">Pseudomicrostroma glucosiphilum</name>
    <dbReference type="NCBI Taxonomy" id="1684307"/>
    <lineage>
        <taxon>Eukaryota</taxon>
        <taxon>Fungi</taxon>
        <taxon>Dikarya</taxon>
        <taxon>Basidiomycota</taxon>
        <taxon>Ustilaginomycotina</taxon>
        <taxon>Exobasidiomycetes</taxon>
        <taxon>Microstromatales</taxon>
        <taxon>Microstromatales incertae sedis</taxon>
        <taxon>Pseudomicrostroma</taxon>
    </lineage>
</organism>
<dbReference type="GO" id="GO:0016853">
    <property type="term" value="F:isomerase activity"/>
    <property type="evidence" value="ECO:0007669"/>
    <property type="project" value="UniProtKB-KW"/>
</dbReference>
<evidence type="ECO:0000256" key="1">
    <source>
        <dbReference type="ARBA" id="ARBA00006538"/>
    </source>
</evidence>
<dbReference type="GeneID" id="37011864"/>
<dbReference type="CDD" id="cd03444">
    <property type="entry name" value="Thioesterase_II_repeat1"/>
    <property type="match status" value="1"/>
</dbReference>
<dbReference type="Pfam" id="PF13622">
    <property type="entry name" value="4HBT_3"/>
    <property type="match status" value="1"/>
</dbReference>
<keyword evidence="7" id="KW-1185">Reference proteome</keyword>
<feature type="region of interest" description="Disordered" evidence="3">
    <location>
        <begin position="170"/>
        <end position="226"/>
    </location>
</feature>